<dbReference type="GO" id="GO:0071897">
    <property type="term" value="P:DNA biosynthetic process"/>
    <property type="evidence" value="ECO:0007669"/>
    <property type="project" value="UniProtKB-ARBA"/>
</dbReference>
<dbReference type="InterPro" id="IPR005135">
    <property type="entry name" value="Endo/exonuclease/phosphatase"/>
</dbReference>
<feature type="domain" description="Reverse transcriptase" evidence="1">
    <location>
        <begin position="476"/>
        <end position="744"/>
    </location>
</feature>
<dbReference type="Gene3D" id="3.30.420.10">
    <property type="entry name" value="Ribonuclease H-like superfamily/Ribonuclease H"/>
    <property type="match status" value="1"/>
</dbReference>
<evidence type="ECO:0000313" key="4">
    <source>
        <dbReference type="FlyBase" id="FBgn0020418"/>
    </source>
</evidence>
<dbReference type="FlyBase" id="FBgn0020418">
    <property type="gene designation" value="I-element\RTase"/>
</dbReference>
<evidence type="ECO:0000259" key="2">
    <source>
        <dbReference type="PROSITE" id="PS50879"/>
    </source>
</evidence>
<gene>
    <name evidence="4" type="primary">RTase</name>
</gene>
<dbReference type="SUPFAM" id="SSF56219">
    <property type="entry name" value="DNase I-like"/>
    <property type="match status" value="1"/>
</dbReference>
<dbReference type="PANTHER" id="PTHR36688">
    <property type="entry name" value="ENDO/EXONUCLEASE/PHOSPHATASE DOMAIN-CONTAINING PROTEIN"/>
    <property type="match status" value="1"/>
</dbReference>
<dbReference type="InterPro" id="IPR043502">
    <property type="entry name" value="DNA/RNA_pol_sf"/>
</dbReference>
<name>Q24363_DROME</name>
<dbReference type="Pfam" id="PF00078">
    <property type="entry name" value="RVT_1"/>
    <property type="match status" value="1"/>
</dbReference>
<protein>
    <submittedName>
        <fullName evidence="3">Putative ORF2</fullName>
    </submittedName>
</protein>
<dbReference type="PROSITE" id="PS50878">
    <property type="entry name" value="RT_POL"/>
    <property type="match status" value="1"/>
</dbReference>
<evidence type="ECO:0000313" key="3">
    <source>
        <dbReference type="EMBL" id="AAA70222.2"/>
    </source>
</evidence>
<dbReference type="CDD" id="cd09276">
    <property type="entry name" value="Rnase_HI_RT_non_LTR"/>
    <property type="match status" value="1"/>
</dbReference>
<dbReference type="SUPFAM" id="SSF53098">
    <property type="entry name" value="Ribonuclease H-like"/>
    <property type="match status" value="1"/>
</dbReference>
<evidence type="ECO:0000259" key="1">
    <source>
        <dbReference type="PROSITE" id="PS50878"/>
    </source>
</evidence>
<dbReference type="GO" id="GO:0003676">
    <property type="term" value="F:nucleic acid binding"/>
    <property type="evidence" value="ECO:0007669"/>
    <property type="project" value="InterPro"/>
</dbReference>
<dbReference type="InterPro" id="IPR036397">
    <property type="entry name" value="RNaseH_sf"/>
</dbReference>
<reference evidence="3" key="1">
    <citation type="journal article" date="1986" name="Cell">
        <title>Transposable elements controlling I-R hybrid dysgenesis in D. melanogaster are similar to mammalian LINEs.</title>
        <authorList>
            <person name="Fawcett D.H."/>
            <person name="Lister C.K."/>
            <person name="Kellett E."/>
            <person name="Finnegan D.J."/>
        </authorList>
    </citation>
    <scope>NUCLEOTIDE SEQUENCE</scope>
    <source>
        <strain evidence="3">Mutant W-IR1</strain>
    </source>
</reference>
<dbReference type="PIR" id="B26330">
    <property type="entry name" value="B26330"/>
</dbReference>
<dbReference type="InterPro" id="IPR012337">
    <property type="entry name" value="RNaseH-like_sf"/>
</dbReference>
<reference evidence="3" key="2">
    <citation type="submission" date="1988-07" db="EMBL/GenBank/DDBJ databases">
        <authorList>
            <person name="Fawcett D.H."/>
            <person name="Lister C.K."/>
            <person name="Kellett E."/>
            <person name="Finnegan D.J."/>
        </authorList>
    </citation>
    <scope>NUCLEOTIDE SEQUENCE</scope>
    <source>
        <strain evidence="3">Mutant W-IR1</strain>
    </source>
</reference>
<accession>Q24363</accession>
<reference evidence="3" key="3">
    <citation type="submission" date="2004-09" db="EMBL/GenBank/DDBJ databases">
        <authorList>
            <person name="Finnegan D.J."/>
        </authorList>
    </citation>
    <scope>NUCLEOTIDE SEQUENCE</scope>
    <source>
        <strain evidence="3">Mutant W-IR1</strain>
    </source>
</reference>
<dbReference type="GO" id="GO:0042575">
    <property type="term" value="C:DNA polymerase complex"/>
    <property type="evidence" value="ECO:0007669"/>
    <property type="project" value="UniProtKB-ARBA"/>
</dbReference>
<dbReference type="PROSITE" id="PS50879">
    <property type="entry name" value="RNASE_H_1"/>
    <property type="match status" value="1"/>
</dbReference>
<dbReference type="InterPro" id="IPR002156">
    <property type="entry name" value="RNaseH_domain"/>
</dbReference>
<dbReference type="CDD" id="cd01650">
    <property type="entry name" value="RT_nLTR_like"/>
    <property type="match status" value="1"/>
</dbReference>
<dbReference type="Gene3D" id="3.60.10.10">
    <property type="entry name" value="Endonuclease/exonuclease/phosphatase"/>
    <property type="match status" value="1"/>
</dbReference>
<dbReference type="InterPro" id="IPR052560">
    <property type="entry name" value="RdDP_mobile_element"/>
</dbReference>
<feature type="domain" description="RNase H type-1" evidence="2">
    <location>
        <begin position="945"/>
        <end position="1069"/>
    </location>
</feature>
<organism evidence="3">
    <name type="scientific">Drosophila melanogaster</name>
    <name type="common">Fruit fly</name>
    <dbReference type="NCBI Taxonomy" id="7227"/>
    <lineage>
        <taxon>Eukaryota</taxon>
        <taxon>Metazoa</taxon>
        <taxon>Ecdysozoa</taxon>
        <taxon>Arthropoda</taxon>
        <taxon>Hexapoda</taxon>
        <taxon>Insecta</taxon>
        <taxon>Pterygota</taxon>
        <taxon>Neoptera</taxon>
        <taxon>Endopterygota</taxon>
        <taxon>Diptera</taxon>
        <taxon>Brachycera</taxon>
        <taxon>Muscomorpha</taxon>
        <taxon>Ephydroidea</taxon>
        <taxon>Drosophilidae</taxon>
        <taxon>Drosophila</taxon>
        <taxon>Sophophora</taxon>
    </lineage>
</organism>
<dbReference type="CDD" id="cd09077">
    <property type="entry name" value="R1-I-EN"/>
    <property type="match status" value="1"/>
</dbReference>
<dbReference type="Pfam" id="PF00075">
    <property type="entry name" value="RNase_H"/>
    <property type="match status" value="1"/>
</dbReference>
<dbReference type="SUPFAM" id="SSF56672">
    <property type="entry name" value="DNA/RNA polymerases"/>
    <property type="match status" value="1"/>
</dbReference>
<dbReference type="InterPro" id="IPR000477">
    <property type="entry name" value="RT_dom"/>
</dbReference>
<dbReference type="PANTHER" id="PTHR36688:SF2">
    <property type="entry name" value="ENDONUCLEASE_EXONUCLEASE_PHOSPHATASE DOMAIN-CONTAINING PROTEIN"/>
    <property type="match status" value="1"/>
</dbReference>
<dbReference type="EMBL" id="M14954">
    <property type="protein sequence ID" value="AAA70222.2"/>
    <property type="molecule type" value="Genomic_DNA"/>
</dbReference>
<sequence length="1219" mass="140004">MSLTIIQWNLKGYLNNYSHLLILIKKYSPHIISLQETHIQYTNNIPTPINYKLLTNIATNRFGGVRLLVHKSIQHTVLNITIDIEAIAINIESKLKLNIFSTYISPTKNITNQTLHNTFNIQQTPSLITGDFNGWHHPWGSPTTNKRGKITHRFIDNMHLILLNDKSPTHFSTHNTYTHIDLTLCSPILAPHAKWKILNDLHGSDHFPIITTLFPTTNPQKFYRPFFKLKEANWEQFNALTHQTNKKYPTSHNVNKEAALINRIILYSANLSIPQTSPNTHPYRVPWWNKHLDQLRKEKQLAWKKLNRTITVDNILDYRRKNAIFRYELKKRKKEASSSFTSTIHPTTPSSKIWANIRRFCGLNPAKQIHAITNPVNNETTLASNEIANIFAQHFSDLSGDWNFSEEFRNNKYRNNIHLYTPSPIAQTIEENITYLELSSALQTLKGCAPGLNRISYQMIKNSSHTTKNRITKLFNEIFNSHIPQAYKTSLIIPILKPNTDKTKTSSYRPISLNCCIAKILDKIIAKRLWWLVTYNNLINDKQFGFKKGKSTSDCLLYVDYLITKSKMHTSLVTLDFSRAFDRVGVHSIIQQLQEWKTGPKIIKYIKNFMSNRKITVRVGPHTSSPLPLFNGIPQGSPISVILFLIAFNKLSNIISLHKEIKFNAYADDFFLIINFNKNTNTNFNLDNLFDDIENWCSYSGASLSLSKCQHLHICRKRHCTCKISCNNFQIPSVTSLKILGITLNNKYKWNTHINLLLPKLHNKLNIIKCLSSLKFNCNTHTLLNVAKATIIAKLEYGLFLYGHAPKSILNKIKTPFNSAIRLALGAYRSTPINNLLYESNTPPLEMKRDLQIAKLSQNLILSKNTPIHKFLKPKKANKKKTSTIDRTIKLSLELNLPYKPIKLHKNKPPWTLPNLIDTSLRIHKKEQTSPDQYRKLYEHTKNNLKTHNFIFTDGSKINYTISFAITTETDVLKYGILPPYSSVLTSETIAILEAIELTKNRRGKFIICSDSLSAVDSIQNTNNNSFYPSRIRSLITQHAPKIKIMWIPGHSGIKGNELADQAAKSASSMPLILTPNINTTDIKKHLKADLATKQKEHIINCSPWYQSINTNTSHPCDYLKQSHPNWTRLDQIKIIRLRLGHTNITHQHYLNPNSIPTCPFCQGDISLNHIFNSCPSLLQTKQDIFNNTNPLDLLSKPNPDNIQKLILFLKKTKLYHKI</sequence>
<dbReference type="InterPro" id="IPR036691">
    <property type="entry name" value="Endo/exonu/phosph_ase_sf"/>
</dbReference>
<dbReference type="Pfam" id="PF14529">
    <property type="entry name" value="Exo_endo_phos_2"/>
    <property type="match status" value="1"/>
</dbReference>
<proteinExistence type="predicted"/>
<dbReference type="GO" id="GO:0004523">
    <property type="term" value="F:RNA-DNA hybrid ribonuclease activity"/>
    <property type="evidence" value="ECO:0007669"/>
    <property type="project" value="InterPro"/>
</dbReference>
<dbReference type="AlphaFoldDB" id="Q24363"/>